<dbReference type="KEGG" id="bany:112045163"/>
<dbReference type="InterPro" id="IPR029058">
    <property type="entry name" value="AB_hydrolase_fold"/>
</dbReference>
<dbReference type="GeneID" id="112045163"/>
<dbReference type="GO" id="GO:0005737">
    <property type="term" value="C:cytoplasm"/>
    <property type="evidence" value="ECO:0007669"/>
    <property type="project" value="UniProtKB-SubCell"/>
</dbReference>
<organism evidence="4 5">
    <name type="scientific">Bicyclus anynana</name>
    <name type="common">Squinting bush brown butterfly</name>
    <dbReference type="NCBI Taxonomy" id="110368"/>
    <lineage>
        <taxon>Eukaryota</taxon>
        <taxon>Metazoa</taxon>
        <taxon>Ecdysozoa</taxon>
        <taxon>Arthropoda</taxon>
        <taxon>Hexapoda</taxon>
        <taxon>Insecta</taxon>
        <taxon>Pterygota</taxon>
        <taxon>Neoptera</taxon>
        <taxon>Endopterygota</taxon>
        <taxon>Lepidoptera</taxon>
        <taxon>Glossata</taxon>
        <taxon>Ditrysia</taxon>
        <taxon>Papilionoidea</taxon>
        <taxon>Nymphalidae</taxon>
        <taxon>Satyrinae</taxon>
        <taxon>Satyrini</taxon>
        <taxon>Mycalesina</taxon>
        <taxon>Bicyclus</taxon>
    </lineage>
</organism>
<name>A0A6J1N2A8_BICAN</name>
<evidence type="ECO:0000313" key="4">
    <source>
        <dbReference type="Proteomes" id="UP001652582"/>
    </source>
</evidence>
<sequence length="319" mass="35976">MSCLSDISRSSEYLSFRSSIPLRKIVVDSDGSKAWRIFDSGPKSVSCPLVCLTPVSGTADIFFKQIMGLTTRGIRVIAAEPPPYWNLKEWCDGFKRLIDYLELDKIHIFGASLGGFIAQKFTETTINCPRVASLVLCNTFTDTTVFEYNDSSALFWLLPSLVLKRMLMGNFTTDKVDKRMAESIDFMVERLESLTQSELASRLTLNCTPNYVQPQLLLHLPITIMDVWDESALSSGVREDLYKSYPQAKLAHLKSGGNFPYLSRSDEVNLHLLIHLRQFDGTELSPSYLNLHKLAAPSNQAEEGTVSYFNERDKFVKIS</sequence>
<dbReference type="Gene3D" id="3.40.50.1820">
    <property type="entry name" value="alpha/beta hydrolase"/>
    <property type="match status" value="1"/>
</dbReference>
<keyword evidence="4" id="KW-1185">Reference proteome</keyword>
<dbReference type="PANTHER" id="PTHR15913:SF0">
    <property type="entry name" value="MASPARDIN"/>
    <property type="match status" value="1"/>
</dbReference>
<evidence type="ECO:0000313" key="5">
    <source>
        <dbReference type="RefSeq" id="XP_023937021.1"/>
    </source>
</evidence>
<reference evidence="5" key="1">
    <citation type="submission" date="2025-08" db="UniProtKB">
        <authorList>
            <consortium name="RefSeq"/>
        </authorList>
    </citation>
    <scope>IDENTIFICATION</scope>
</reference>
<evidence type="ECO:0000256" key="3">
    <source>
        <dbReference type="ARBA" id="ARBA00022490"/>
    </source>
</evidence>
<evidence type="ECO:0000256" key="2">
    <source>
        <dbReference type="ARBA" id="ARBA00008645"/>
    </source>
</evidence>
<dbReference type="PANTHER" id="PTHR15913">
    <property type="entry name" value="ACID CLUSTER PROTEIN 33"/>
    <property type="match status" value="1"/>
</dbReference>
<dbReference type="AlphaFoldDB" id="A0A6J1N2A8"/>
<dbReference type="RefSeq" id="XP_023937021.1">
    <property type="nucleotide sequence ID" value="XM_024081253.2"/>
</dbReference>
<gene>
    <name evidence="5" type="primary">LOC112045163</name>
</gene>
<protein>
    <submittedName>
        <fullName evidence="5">Maspardin</fullName>
    </submittedName>
</protein>
<dbReference type="Proteomes" id="UP001652582">
    <property type="component" value="Chromosome 20"/>
</dbReference>
<comment type="subcellular location">
    <subcellularLocation>
        <location evidence="1">Cytoplasm</location>
    </subcellularLocation>
</comment>
<dbReference type="SUPFAM" id="SSF53474">
    <property type="entry name" value="alpha/beta-Hydrolases"/>
    <property type="match status" value="1"/>
</dbReference>
<dbReference type="InterPro" id="IPR026151">
    <property type="entry name" value="Maspardin"/>
</dbReference>
<accession>A0A6J1N2A8</accession>
<proteinExistence type="inferred from homology"/>
<evidence type="ECO:0000256" key="1">
    <source>
        <dbReference type="ARBA" id="ARBA00004496"/>
    </source>
</evidence>
<dbReference type="OrthoDB" id="10264550at2759"/>
<comment type="similarity">
    <text evidence="2">Belongs to the AB hydrolase superfamily.</text>
</comment>
<keyword evidence="3" id="KW-0963">Cytoplasm</keyword>